<feature type="transmembrane region" description="Helical" evidence="2">
    <location>
        <begin position="104"/>
        <end position="121"/>
    </location>
</feature>
<protein>
    <submittedName>
        <fullName evidence="4">C4-dicarboxylate ABC transporter</fullName>
    </submittedName>
</protein>
<comment type="function">
    <text evidence="1">Part of the tripartite ATP-independent periplasmic (TRAP) transport system.</text>
</comment>
<keyword evidence="1" id="KW-0997">Cell inner membrane</keyword>
<dbReference type="Pfam" id="PF11874">
    <property type="entry name" value="DUF3394"/>
    <property type="match status" value="1"/>
</dbReference>
<feature type="transmembrane region" description="Helical" evidence="2">
    <location>
        <begin position="584"/>
        <end position="608"/>
    </location>
</feature>
<dbReference type="EMBL" id="PRLP01000155">
    <property type="protein sequence ID" value="PPC74220.1"/>
    <property type="molecule type" value="Genomic_DNA"/>
</dbReference>
<feature type="transmembrane region" description="Helical" evidence="2">
    <location>
        <begin position="156"/>
        <end position="177"/>
    </location>
</feature>
<feature type="transmembrane region" description="Helical" evidence="2">
    <location>
        <begin position="308"/>
        <end position="325"/>
    </location>
</feature>
<dbReference type="NCBIfam" id="TIGR02123">
    <property type="entry name" value="TRAP_fused"/>
    <property type="match status" value="1"/>
</dbReference>
<feature type="transmembrane region" description="Helical" evidence="2">
    <location>
        <begin position="396"/>
        <end position="419"/>
    </location>
</feature>
<comment type="caution">
    <text evidence="4">The sequence shown here is derived from an EMBL/GenBank/DDBJ whole genome shotgun (WGS) entry which is preliminary data.</text>
</comment>
<feature type="transmembrane region" description="Helical" evidence="2">
    <location>
        <begin position="37"/>
        <end position="56"/>
    </location>
</feature>
<reference evidence="4 5" key="1">
    <citation type="submission" date="2018-02" db="EMBL/GenBank/DDBJ databases">
        <title>novel marine gammaproteobacteria from coastal saline agro ecosystem.</title>
        <authorList>
            <person name="Krishnan R."/>
            <person name="Ramesh Kumar N."/>
        </authorList>
    </citation>
    <scope>NUCLEOTIDE SEQUENCE [LARGE SCALE GENOMIC DNA]</scope>
    <source>
        <strain evidence="4 5">228</strain>
    </source>
</reference>
<dbReference type="OrthoDB" id="9759894at2"/>
<feature type="transmembrane region" description="Helical" evidence="2">
    <location>
        <begin position="202"/>
        <end position="224"/>
    </location>
</feature>
<sequence>MNTLKQQHTPDQDAPASADLEKIVSDNEVGGRQLQGATAALIKWVAVAWSCFQLWYASPLPFSFGFGVFNDTEAKSIHLAIGLFLVFASYPFSKGSPSRHIPLFDWCLALLGAFAGAYIYLMYQQIALRPGLPTAIDLWVSAIGLLILLEATRRSLGMPMVLVALVFVVFAFAGPYMPDALQHKGTTMTRFLNQQWLTNEGVYGVALGVSTTFIFLFVLFGTLLEKAGAGNWMIQLSIAFLGHLKGGPAKVAVVSSALNGMVSGSSVANVVSTGIFTIPLMKRTGLSGIKAGAIEAASSINGQIMPPVMGAAAFLMVEYVGMPYGQILKHAFLPALFSYLSLLYIVHLESLKIDAKTLQRSTRPFRHALLSWGLGLSGTLATLSLLYFSIMAIQSLLPAVASSAIAVLVACLYVAVVYLASRSDDLHMDDGSSPIESTPLAWHVARTGLDFLIPLGVLLWCLMVERMSPGLAAFWATVTVSVLLLTRRPLLAWFRGEPIVPRLRLAGAELIDGLATGARQMSSLAVATATAGIIVGVVGLTGLGLMLTDFVEMISGGNLMLMLVLIALLSLVMGMGIPTTANYIVIATLMAPVVVELGAKSGLAIPLIAVHLYVFYFGIMADVTPPVGLASYAASAVSRENPIATGMQAAVYSLRTAVLPFVFIFNPTMLLIGITNWWIGGIEILASLLACLLFAAATMGWFFARSKKWESALLLVITFTLFRPDFWLDTFYPKHVEVPGSQLLAEIAKVPANGRLDVIITGININGDDVSKTVNLRLDAEQDPQQRLRDMGVSVAVVGGKAMITNVNFSSYAKKIGIEPGYEVTTVLLPAPRPSTLWPVGIAFALTALIACLQRRRQSQQQRQQAILATA</sequence>
<dbReference type="InterPro" id="IPR021814">
    <property type="entry name" value="DUF3394"/>
</dbReference>
<feature type="transmembrane region" description="Helical" evidence="2">
    <location>
        <begin position="127"/>
        <end position="149"/>
    </location>
</feature>
<feature type="transmembrane region" description="Helical" evidence="2">
    <location>
        <begin position="76"/>
        <end position="92"/>
    </location>
</feature>
<keyword evidence="2" id="KW-1133">Transmembrane helix</keyword>
<dbReference type="GO" id="GO:0005886">
    <property type="term" value="C:plasma membrane"/>
    <property type="evidence" value="ECO:0007669"/>
    <property type="project" value="UniProtKB-SubCell"/>
</dbReference>
<evidence type="ECO:0000256" key="2">
    <source>
        <dbReference type="SAM" id="Phobius"/>
    </source>
</evidence>
<evidence type="ECO:0000259" key="3">
    <source>
        <dbReference type="Pfam" id="PF06808"/>
    </source>
</evidence>
<feature type="transmembrane region" description="Helical" evidence="2">
    <location>
        <begin position="658"/>
        <end position="678"/>
    </location>
</feature>
<accession>A0A2S5KHH2</accession>
<evidence type="ECO:0000256" key="1">
    <source>
        <dbReference type="RuleBase" id="RU369079"/>
    </source>
</evidence>
<feature type="transmembrane region" description="Helical" evidence="2">
    <location>
        <begin position="331"/>
        <end position="348"/>
    </location>
</feature>
<proteinExistence type="predicted"/>
<keyword evidence="1" id="KW-1003">Cell membrane</keyword>
<dbReference type="GO" id="GO:0022857">
    <property type="term" value="F:transmembrane transporter activity"/>
    <property type="evidence" value="ECO:0007669"/>
    <property type="project" value="UniProtKB-UniRule"/>
</dbReference>
<dbReference type="Proteomes" id="UP000238196">
    <property type="component" value="Unassembled WGS sequence"/>
</dbReference>
<feature type="transmembrane region" description="Helical" evidence="2">
    <location>
        <begin position="524"/>
        <end position="547"/>
    </location>
</feature>
<evidence type="ECO:0000313" key="5">
    <source>
        <dbReference type="Proteomes" id="UP000238196"/>
    </source>
</evidence>
<dbReference type="PANTHER" id="PTHR43849:SF2">
    <property type="entry name" value="BLL3936 PROTEIN"/>
    <property type="match status" value="1"/>
</dbReference>
<name>A0A2S5KHH2_9PROT</name>
<dbReference type="PANTHER" id="PTHR43849">
    <property type="entry name" value="BLL3936 PROTEIN"/>
    <property type="match status" value="1"/>
</dbReference>
<evidence type="ECO:0000313" key="4">
    <source>
        <dbReference type="EMBL" id="PPC74220.1"/>
    </source>
</evidence>
<dbReference type="AlphaFoldDB" id="A0A2S5KHH2"/>
<dbReference type="Pfam" id="PF06808">
    <property type="entry name" value="DctM"/>
    <property type="match status" value="1"/>
</dbReference>
<feature type="domain" description="TRAP C4-dicarboxylate transport system permease DctM subunit" evidence="3">
    <location>
        <begin position="144"/>
        <end position="677"/>
    </location>
</feature>
<feature type="transmembrane region" description="Helical" evidence="2">
    <location>
        <begin position="559"/>
        <end position="577"/>
    </location>
</feature>
<feature type="transmembrane region" description="Helical" evidence="2">
    <location>
        <begin position="684"/>
        <end position="704"/>
    </location>
</feature>
<dbReference type="InterPro" id="IPR010656">
    <property type="entry name" value="DctM"/>
</dbReference>
<keyword evidence="2" id="KW-0812">Transmembrane</keyword>
<organism evidence="4 5">
    <name type="scientific">Proteobacteria bacterium 228</name>
    <dbReference type="NCBI Taxonomy" id="2083153"/>
    <lineage>
        <taxon>Bacteria</taxon>
        <taxon>Pseudomonadati</taxon>
        <taxon>Pseudomonadota</taxon>
    </lineage>
</organism>
<gene>
    <name evidence="4" type="ORF">C4K68_26825</name>
</gene>
<feature type="transmembrane region" description="Helical" evidence="2">
    <location>
        <begin position="836"/>
        <end position="853"/>
    </location>
</feature>
<keyword evidence="2" id="KW-0472">Membrane</keyword>
<dbReference type="InterPro" id="IPR011853">
    <property type="entry name" value="TRAP_DctM-Dct_fused"/>
</dbReference>
<keyword evidence="1" id="KW-0813">Transport</keyword>
<feature type="transmembrane region" description="Helical" evidence="2">
    <location>
        <begin position="369"/>
        <end position="390"/>
    </location>
</feature>
<comment type="subcellular location">
    <subcellularLocation>
        <location evidence="1">Cell inner membrane</location>
        <topology evidence="1">Multi-pass membrane protein</topology>
    </subcellularLocation>
</comment>